<dbReference type="Pfam" id="PF08273">
    <property type="entry name" value="Zn_Ribbon_Prim"/>
    <property type="match status" value="1"/>
</dbReference>
<evidence type="ECO:0000256" key="1">
    <source>
        <dbReference type="SAM" id="MobiDB-lite"/>
    </source>
</evidence>
<feature type="region of interest" description="Disordered" evidence="1">
    <location>
        <begin position="90"/>
        <end position="117"/>
    </location>
</feature>
<dbReference type="STRING" id="1121448.DGI_1288"/>
<name>T2GAJ9_MEGG1</name>
<dbReference type="AlphaFoldDB" id="T2GAJ9"/>
<dbReference type="Gene3D" id="3.40.1360.10">
    <property type="match status" value="1"/>
</dbReference>
<dbReference type="GO" id="GO:0006260">
    <property type="term" value="P:DNA replication"/>
    <property type="evidence" value="ECO:0007669"/>
    <property type="project" value="InterPro"/>
</dbReference>
<sequence>MCGARVSVFPIDQMRRAGSTAGGEWAGPCPRCGGQDRFRAWPDHPRGKGGRFYCRGCGWTGDGIQYLRDACGASYAEACQAVGGPTAAGRGWMRSHPRPAASSLLSKLPQPTPPPTPPSLWKEAAAAFVAQVAGPSDYSRARGLEDATVQALRLGWNPRDRFVDRLAWGLPPGKRLWLPAGLVIPTMPTVEQGEVVALKIRRLAANGPKYVAIPGGSTAPMVLARAPQDSPAKPIIIVEGELDAILLAQAARDLVTVLALRSVSNKPDATTTALLHAAPAILCALDFDRAGQTAWPWWHATFHARYHPPATGKDVGDMVAAGVDVREWVGWGLEG</sequence>
<dbReference type="EMBL" id="CP006585">
    <property type="protein sequence ID" value="AGW13141.1"/>
    <property type="molecule type" value="Genomic_DNA"/>
</dbReference>
<reference evidence="3 4" key="1">
    <citation type="journal article" date="2013" name="J. Bacteriol.">
        <title>Roles of HynAB and Ech, the only two hydrogenases found in the model sulfate reducer Desulfovibrio gigas.</title>
        <authorList>
            <person name="Morais-Silva F.O."/>
            <person name="Santos C.I."/>
            <person name="Rodrigues R."/>
            <person name="Pereira I.A."/>
            <person name="Rodrigues-Pousada C."/>
        </authorList>
    </citation>
    <scope>NUCLEOTIDE SEQUENCE [LARGE SCALE GENOMIC DNA]</scope>
    <source>
        <strain evidence="4">ATCC 19364 / DSM 1382 / NCIMB 9332 / VKM B-1759</strain>
    </source>
</reference>
<dbReference type="GO" id="GO:0004386">
    <property type="term" value="F:helicase activity"/>
    <property type="evidence" value="ECO:0007669"/>
    <property type="project" value="InterPro"/>
</dbReference>
<dbReference type="Gene3D" id="3.90.580.10">
    <property type="entry name" value="Zinc finger, CHC2-type domain"/>
    <property type="match status" value="1"/>
</dbReference>
<dbReference type="SUPFAM" id="SSF56731">
    <property type="entry name" value="DNA primase core"/>
    <property type="match status" value="1"/>
</dbReference>
<dbReference type="GO" id="GO:0008270">
    <property type="term" value="F:zinc ion binding"/>
    <property type="evidence" value="ECO:0007669"/>
    <property type="project" value="InterPro"/>
</dbReference>
<dbReference type="HOGENOM" id="CLU_034077_1_0_7"/>
<evidence type="ECO:0000313" key="3">
    <source>
        <dbReference type="EMBL" id="AGW13141.1"/>
    </source>
</evidence>
<dbReference type="KEGG" id="dgg:DGI_1288"/>
<reference evidence="4" key="2">
    <citation type="submission" date="2013-07" db="EMBL/GenBank/DDBJ databases">
        <authorList>
            <person name="Morais-Silva F.O."/>
            <person name="Rezende A.M."/>
            <person name="Pimentel C."/>
            <person name="Resende D.M."/>
            <person name="Santos C.I."/>
            <person name="Clemente C."/>
            <person name="de Oliveira L.M."/>
            <person name="da Silva S.M."/>
            <person name="Costa D.A."/>
            <person name="Varela-Raposo A."/>
            <person name="Horacio E.C.A."/>
            <person name="Matos M."/>
            <person name="Flores O."/>
            <person name="Ruiz J.C."/>
            <person name="Rodrigues-Pousada C."/>
        </authorList>
    </citation>
    <scope>NUCLEOTIDE SEQUENCE [LARGE SCALE GENOMIC DNA]</scope>
    <source>
        <strain evidence="4">ATCC 19364 / DSM 1382 / NCIMB 9332 / VKM B-1759</strain>
    </source>
</reference>
<dbReference type="GO" id="GO:0003677">
    <property type="term" value="F:DNA binding"/>
    <property type="evidence" value="ECO:0007669"/>
    <property type="project" value="InterPro"/>
</dbReference>
<dbReference type="PATRIC" id="fig|1121448.10.peg.1283"/>
<dbReference type="SMART" id="SM00778">
    <property type="entry name" value="Prim_Zn_Ribbon"/>
    <property type="match status" value="1"/>
</dbReference>
<dbReference type="InterPro" id="IPR036977">
    <property type="entry name" value="DNA_primase_Znf_CHC2"/>
</dbReference>
<evidence type="ECO:0000313" key="4">
    <source>
        <dbReference type="Proteomes" id="UP000016587"/>
    </source>
</evidence>
<dbReference type="Proteomes" id="UP000016587">
    <property type="component" value="Chromosome"/>
</dbReference>
<organism evidence="3 4">
    <name type="scientific">Megalodesulfovibrio gigas (strain ATCC 19364 / DSM 1382 / NCIMB 9332 / VKM B-1759)</name>
    <name type="common">Desulfovibrio gigas</name>
    <dbReference type="NCBI Taxonomy" id="1121448"/>
    <lineage>
        <taxon>Bacteria</taxon>
        <taxon>Pseudomonadati</taxon>
        <taxon>Thermodesulfobacteriota</taxon>
        <taxon>Desulfovibrionia</taxon>
        <taxon>Desulfovibrionales</taxon>
        <taxon>Desulfovibrionaceae</taxon>
        <taxon>Megalodesulfovibrio</taxon>
    </lineage>
</organism>
<dbReference type="eggNOG" id="COG0358">
    <property type="taxonomic scope" value="Bacteria"/>
</dbReference>
<evidence type="ECO:0000259" key="2">
    <source>
        <dbReference type="SMART" id="SM00778"/>
    </source>
</evidence>
<accession>T2GAJ9</accession>
<dbReference type="SUPFAM" id="SSF57783">
    <property type="entry name" value="Zinc beta-ribbon"/>
    <property type="match status" value="1"/>
</dbReference>
<dbReference type="InterPro" id="IPR013237">
    <property type="entry name" value="Phage_T7_Gp4_N"/>
</dbReference>
<dbReference type="CDD" id="cd00188">
    <property type="entry name" value="TOPRIM"/>
    <property type="match status" value="1"/>
</dbReference>
<keyword evidence="4" id="KW-1185">Reference proteome</keyword>
<gene>
    <name evidence="3" type="ORF">DGI_1288</name>
</gene>
<feature type="domain" description="DNA primase/helicase Gp4 N-terminal Bacteriophage T7-like" evidence="2">
    <location>
        <begin position="24"/>
        <end position="64"/>
    </location>
</feature>
<proteinExistence type="predicted"/>
<protein>
    <submittedName>
        <fullName evidence="3">Putative DNA primase</fullName>
    </submittedName>
</protein>